<organism evidence="2">
    <name type="scientific">anaerobic digester metagenome</name>
    <dbReference type="NCBI Taxonomy" id="1263854"/>
    <lineage>
        <taxon>unclassified sequences</taxon>
        <taxon>metagenomes</taxon>
        <taxon>ecological metagenomes</taxon>
    </lineage>
</organism>
<dbReference type="Pfam" id="PF12837">
    <property type="entry name" value="Fer4_6"/>
    <property type="match status" value="1"/>
</dbReference>
<gene>
    <name evidence="2" type="ORF">SCFA_140020</name>
</gene>
<sequence>MKRKIIQIDEELCNGCGQCILACAEGALKLIDGKARLVSDVYCDGLGACIGECPTGALTIIEREAEAFDEKAVEALQRSSHEPERVEPLACGCPGTAAMVINAGAEDDGCDMPHGDVKSALTHFPVKLQLINPRAPFLQNADLLLMADCCALCLPDLHHRLLRKKAVAMGCPKLDDLGAHIERLTDIIRYGGIRSLCVVHMEVPCCSGFIRAAREALKAAGSDIPLSHIMISRQGKILQEGPVDVCIPTPGRILPVLS</sequence>
<dbReference type="Gene3D" id="3.30.70.20">
    <property type="match status" value="1"/>
</dbReference>
<feature type="domain" description="4Fe-4S ferredoxin-type" evidence="1">
    <location>
        <begin position="34"/>
        <end position="63"/>
    </location>
</feature>
<evidence type="ECO:0000259" key="1">
    <source>
        <dbReference type="PROSITE" id="PS51379"/>
    </source>
</evidence>
<evidence type="ECO:0000313" key="2">
    <source>
        <dbReference type="EMBL" id="VFU12535.1"/>
    </source>
</evidence>
<dbReference type="SUPFAM" id="SSF54862">
    <property type="entry name" value="4Fe-4S ferredoxins"/>
    <property type="match status" value="1"/>
</dbReference>
<dbReference type="PROSITE" id="PS51379">
    <property type="entry name" value="4FE4S_FER_2"/>
    <property type="match status" value="2"/>
</dbReference>
<feature type="domain" description="4Fe-4S ferredoxin-type" evidence="1">
    <location>
        <begin position="4"/>
        <end position="33"/>
    </location>
</feature>
<proteinExistence type="predicted"/>
<protein>
    <submittedName>
        <fullName evidence="2">Ferredoxin</fullName>
    </submittedName>
</protein>
<reference evidence="2" key="1">
    <citation type="submission" date="2019-03" db="EMBL/GenBank/DDBJ databases">
        <authorList>
            <person name="Hao L."/>
        </authorList>
    </citation>
    <scope>NUCLEOTIDE SEQUENCE</scope>
</reference>
<dbReference type="InterPro" id="IPR052911">
    <property type="entry name" value="Corrinoid_activation_enz"/>
</dbReference>
<dbReference type="InterPro" id="IPR017896">
    <property type="entry name" value="4Fe4S_Fe-S-bd"/>
</dbReference>
<dbReference type="AlphaFoldDB" id="A0A485LW52"/>
<dbReference type="EMBL" id="CAADRM010000046">
    <property type="protein sequence ID" value="VFU12535.1"/>
    <property type="molecule type" value="Genomic_DNA"/>
</dbReference>
<accession>A0A485LW52</accession>
<name>A0A485LW52_9ZZZZ</name>
<dbReference type="PANTHER" id="PTHR42895">
    <property type="entry name" value="IRON-SULFUR CLUSTER-BINDING PROTEIN-RELATED"/>
    <property type="match status" value="1"/>
</dbReference>
<dbReference type="PANTHER" id="PTHR42895:SF1">
    <property type="entry name" value="IRON-SULFUR CLUSTER PROTEIN"/>
    <property type="match status" value="1"/>
</dbReference>